<gene>
    <name evidence="3" type="ORF">H9841_07785</name>
</gene>
<keyword evidence="1" id="KW-0812">Transmembrane</keyword>
<dbReference type="CDD" id="cd07341">
    <property type="entry name" value="M56_BlaR1_MecR1_like"/>
    <property type="match status" value="1"/>
</dbReference>
<keyword evidence="1" id="KW-0472">Membrane</keyword>
<dbReference type="InterPro" id="IPR052173">
    <property type="entry name" value="Beta-lactam_resp_regulator"/>
</dbReference>
<feature type="domain" description="Peptidase M56" evidence="2">
    <location>
        <begin position="9"/>
        <end position="298"/>
    </location>
</feature>
<name>A0A9D2BZF6_9FIRM</name>
<evidence type="ECO:0000313" key="4">
    <source>
        <dbReference type="Proteomes" id="UP000823868"/>
    </source>
</evidence>
<feature type="transmembrane region" description="Helical" evidence="1">
    <location>
        <begin position="33"/>
        <end position="51"/>
    </location>
</feature>
<dbReference type="PANTHER" id="PTHR34978">
    <property type="entry name" value="POSSIBLE SENSOR-TRANSDUCER PROTEIN BLAR"/>
    <property type="match status" value="1"/>
</dbReference>
<dbReference type="Proteomes" id="UP000823868">
    <property type="component" value="Unassembled WGS sequence"/>
</dbReference>
<accession>A0A9D2BZF6</accession>
<evidence type="ECO:0000313" key="3">
    <source>
        <dbReference type="EMBL" id="HIY21783.1"/>
    </source>
</evidence>
<organism evidence="3 4">
    <name type="scientific">Candidatus Flavonifractor merdigallinarum</name>
    <dbReference type="NCBI Taxonomy" id="2838589"/>
    <lineage>
        <taxon>Bacteria</taxon>
        <taxon>Bacillati</taxon>
        <taxon>Bacillota</taxon>
        <taxon>Clostridia</taxon>
        <taxon>Eubacteriales</taxon>
        <taxon>Oscillospiraceae</taxon>
        <taxon>Flavonifractor</taxon>
    </lineage>
</organism>
<dbReference type="InterPro" id="IPR008756">
    <property type="entry name" value="Peptidase_M56"/>
</dbReference>
<dbReference type="EMBL" id="DXDX01000141">
    <property type="protein sequence ID" value="HIY21783.1"/>
    <property type="molecule type" value="Genomic_DNA"/>
</dbReference>
<dbReference type="Pfam" id="PF05569">
    <property type="entry name" value="Peptidase_M56"/>
    <property type="match status" value="1"/>
</dbReference>
<feature type="transmembrane region" description="Helical" evidence="1">
    <location>
        <begin position="6"/>
        <end position="26"/>
    </location>
</feature>
<feature type="transmembrane region" description="Helical" evidence="1">
    <location>
        <begin position="107"/>
        <end position="129"/>
    </location>
</feature>
<comment type="caution">
    <text evidence="3">The sequence shown here is derived from an EMBL/GenBank/DDBJ whole genome shotgun (WGS) entry which is preliminary data.</text>
</comment>
<sequence>MEGLFVPVALASLTTSAVLLPLLLLSARLQNRYAGRTLYVVWLVLALRLAVPVDLSLPQTPVQVTAPNYTVTWPTHQSQLPPVQTLKPSMDTPVGEAVTSTEPENSAAVSLIELAAVVWLGGVLWLLLVRGSGYLFTRRALLRFSRPADGETVAQTAALCAELSLRRPVPVRFHPGLSSPLTLGVIKPLILLPVGEAPEGALRHELCHIRRKDLLYQLLLLWVTTVHWFNPLVWWMSRVARRNLEFCCDDDVVRGRDAAFRRQYGELLLTTAAETDGPVLSTRFGGSAAEMKRRLSNLFTCKKNSAALTAVVLLGVLLVGVLVACESQSDSPAPPDGESALLNALQESITYDGQTVGFTLPEGETTWNLHIAGRMEAEGMGGMSLHYLDETDWQPGQSYSFELEPETVSALTELTMDVTAGEEERSIDLLPNLSTGTLSSDKPTLPENVPLGTEYLYDFRFSERYDARISEAFSLLFPDTVDTGVLRNQLYLLARYQNERAPSTEETRDGDGMVPHGYRTYRYEFGAAGTLMVETDVYAPDGLEFVSYLWTDVAGARTGAQVEVGSTEEELLSAYPENLYYLEPGMGLDSALPYDCGYAWQPFTAESNDIRDITFYLRDGAVAAIEMMEPYELRYVYGYDRDWGLERANANRT</sequence>
<protein>
    <submittedName>
        <fullName evidence="3">M56 family metallopeptidase</fullName>
    </submittedName>
</protein>
<feature type="transmembrane region" description="Helical" evidence="1">
    <location>
        <begin position="214"/>
        <end position="235"/>
    </location>
</feature>
<reference evidence="3" key="1">
    <citation type="journal article" date="2021" name="PeerJ">
        <title>Extensive microbial diversity within the chicken gut microbiome revealed by metagenomics and culture.</title>
        <authorList>
            <person name="Gilroy R."/>
            <person name="Ravi A."/>
            <person name="Getino M."/>
            <person name="Pursley I."/>
            <person name="Horton D.L."/>
            <person name="Alikhan N.F."/>
            <person name="Baker D."/>
            <person name="Gharbi K."/>
            <person name="Hall N."/>
            <person name="Watson M."/>
            <person name="Adriaenssens E.M."/>
            <person name="Foster-Nyarko E."/>
            <person name="Jarju S."/>
            <person name="Secka A."/>
            <person name="Antonio M."/>
            <person name="Oren A."/>
            <person name="Chaudhuri R.R."/>
            <person name="La Ragione R."/>
            <person name="Hildebrand F."/>
            <person name="Pallen M.J."/>
        </authorList>
    </citation>
    <scope>NUCLEOTIDE SEQUENCE</scope>
    <source>
        <strain evidence="3">ChiBcec16_6824</strain>
    </source>
</reference>
<evidence type="ECO:0000259" key="2">
    <source>
        <dbReference type="Pfam" id="PF05569"/>
    </source>
</evidence>
<evidence type="ECO:0000256" key="1">
    <source>
        <dbReference type="SAM" id="Phobius"/>
    </source>
</evidence>
<dbReference type="PANTHER" id="PTHR34978:SF3">
    <property type="entry name" value="SLR0241 PROTEIN"/>
    <property type="match status" value="1"/>
</dbReference>
<proteinExistence type="predicted"/>
<keyword evidence="1" id="KW-1133">Transmembrane helix</keyword>
<dbReference type="AlphaFoldDB" id="A0A9D2BZF6"/>
<reference evidence="3" key="2">
    <citation type="submission" date="2021-04" db="EMBL/GenBank/DDBJ databases">
        <authorList>
            <person name="Gilroy R."/>
        </authorList>
    </citation>
    <scope>NUCLEOTIDE SEQUENCE</scope>
    <source>
        <strain evidence="3">ChiBcec16_6824</strain>
    </source>
</reference>